<evidence type="ECO:0000313" key="1">
    <source>
        <dbReference type="EMBL" id="KAK9695869.1"/>
    </source>
</evidence>
<comment type="caution">
    <text evidence="1">The sequence shown here is derived from an EMBL/GenBank/DDBJ whole genome shotgun (WGS) entry which is preliminary data.</text>
</comment>
<gene>
    <name evidence="1" type="ORF">K7432_012765</name>
</gene>
<accession>A0ABR2VRS5</accession>
<keyword evidence="2" id="KW-1185">Reference proteome</keyword>
<proteinExistence type="predicted"/>
<evidence type="ECO:0000313" key="2">
    <source>
        <dbReference type="Proteomes" id="UP001479436"/>
    </source>
</evidence>
<organism evidence="1 2">
    <name type="scientific">Basidiobolus ranarum</name>
    <dbReference type="NCBI Taxonomy" id="34480"/>
    <lineage>
        <taxon>Eukaryota</taxon>
        <taxon>Fungi</taxon>
        <taxon>Fungi incertae sedis</taxon>
        <taxon>Zoopagomycota</taxon>
        <taxon>Entomophthoromycotina</taxon>
        <taxon>Basidiobolomycetes</taxon>
        <taxon>Basidiobolales</taxon>
        <taxon>Basidiobolaceae</taxon>
        <taxon>Basidiobolus</taxon>
    </lineage>
</organism>
<protein>
    <submittedName>
        <fullName evidence="1">Uncharacterized protein</fullName>
    </submittedName>
</protein>
<dbReference type="Proteomes" id="UP001479436">
    <property type="component" value="Unassembled WGS sequence"/>
</dbReference>
<reference evidence="1 2" key="1">
    <citation type="submission" date="2023-04" db="EMBL/GenBank/DDBJ databases">
        <title>Genome of Basidiobolus ranarum AG-B5.</title>
        <authorList>
            <person name="Stajich J.E."/>
            <person name="Carter-House D."/>
            <person name="Gryganskyi A."/>
        </authorList>
    </citation>
    <scope>NUCLEOTIDE SEQUENCE [LARGE SCALE GENOMIC DNA]</scope>
    <source>
        <strain evidence="1 2">AG-B5</strain>
    </source>
</reference>
<dbReference type="EMBL" id="JASJQH010008029">
    <property type="protein sequence ID" value="KAK9695869.1"/>
    <property type="molecule type" value="Genomic_DNA"/>
</dbReference>
<sequence length="677" mass="74647">MKRSANVIDRLQNPLLTNNCMTKRNRVDYNGENPVEIIDFWWSNYELFVSADKADPQGCQESNNSKKYLKKNIKGVSVEALKIVFSNKSKQRLWLIANTPLYNQPEAMKTESNENKVCLPYPVILASEQTVDSFAGEFDLRMRTNIDFDSASCVEKELLPSDTIRPIVEHAILEAVKNAEHESSITGNRGKLLQETLQRLSTAKPEIEELIQRYRSLTHLLEATQQKHYDIDLEVSRLLESQFDCIIGQPGSDRDVIYGAGQLRSVVSVLSPLTGKKEDDVTKLCEGIMQRLGEGPKGKQQAVATNDNDMAEVAAITNEKANVNLVQCTTLTAILMTATASNSLILEALCRAAAIEVLLDYGMNSVYYTPQVANECIQGVSIGGRQLLSLGPRGALCWQTMCSTAMIMGAGPAFTKTRGVAAIIRESGCLRSEEARRIRAWDFGTVPYWVVALDKEVCATVDELADLSGSLAYVHDLLDFVSDVIEGEIMNSVCMQGSPVSIPCVQDSTGEHVLKLLKVGSAGRAMLGGVIIWSISSARHRVLGAVALIDREATMGMTETARDRCISLLTKGELNSKSLERQDIYARIASKMSERGCALVANLMLACAEAIHKRNHIAAQHCQQQILDMAFKAATQWRQKNSEIILLEALREAAILLFILDLSGPLTSIINQTFPQK</sequence>
<name>A0ABR2VRS5_9FUNG</name>